<feature type="non-terminal residue" evidence="2">
    <location>
        <position position="313"/>
    </location>
</feature>
<keyword evidence="2" id="KW-0808">Transferase</keyword>
<evidence type="ECO:0000256" key="1">
    <source>
        <dbReference type="SAM" id="MobiDB-lite"/>
    </source>
</evidence>
<organism evidence="2">
    <name type="scientific">uncultured Sphingomonas sp</name>
    <dbReference type="NCBI Taxonomy" id="158754"/>
    <lineage>
        <taxon>Bacteria</taxon>
        <taxon>Pseudomonadati</taxon>
        <taxon>Pseudomonadota</taxon>
        <taxon>Alphaproteobacteria</taxon>
        <taxon>Sphingomonadales</taxon>
        <taxon>Sphingomonadaceae</taxon>
        <taxon>Sphingomonas</taxon>
        <taxon>environmental samples</taxon>
    </lineage>
</organism>
<feature type="compositionally biased region" description="Basic and acidic residues" evidence="1">
    <location>
        <begin position="93"/>
        <end position="102"/>
    </location>
</feature>
<feature type="non-terminal residue" evidence="2">
    <location>
        <position position="1"/>
    </location>
</feature>
<dbReference type="EC" id="6.4.1.2" evidence="2"/>
<gene>
    <name evidence="2" type="ORF">AVDCRST_MAG09-1943</name>
</gene>
<dbReference type="GO" id="GO:0016740">
    <property type="term" value="F:transferase activity"/>
    <property type="evidence" value="ECO:0007669"/>
    <property type="project" value="UniProtKB-KW"/>
</dbReference>
<feature type="compositionally biased region" description="Basic residues" evidence="1">
    <location>
        <begin position="158"/>
        <end position="167"/>
    </location>
</feature>
<keyword evidence="2" id="KW-0436">Ligase</keyword>
<feature type="compositionally biased region" description="Low complexity" evidence="1">
    <location>
        <begin position="37"/>
        <end position="49"/>
    </location>
</feature>
<dbReference type="EMBL" id="CADCVZ010000046">
    <property type="protein sequence ID" value="CAA9516593.1"/>
    <property type="molecule type" value="Genomic_DNA"/>
</dbReference>
<feature type="compositionally biased region" description="Basic and acidic residues" evidence="1">
    <location>
        <begin position="109"/>
        <end position="118"/>
    </location>
</feature>
<feature type="compositionally biased region" description="Basic residues" evidence="1">
    <location>
        <begin position="82"/>
        <end position="92"/>
    </location>
</feature>
<proteinExistence type="predicted"/>
<dbReference type="AlphaFoldDB" id="A0A6J4T9E6"/>
<feature type="region of interest" description="Disordered" evidence="1">
    <location>
        <begin position="1"/>
        <end position="212"/>
    </location>
</feature>
<feature type="compositionally biased region" description="Basic residues" evidence="1">
    <location>
        <begin position="190"/>
        <end position="202"/>
    </location>
</feature>
<name>A0A6J4T9E6_9SPHN</name>
<feature type="region of interest" description="Disordered" evidence="1">
    <location>
        <begin position="231"/>
        <end position="313"/>
    </location>
</feature>
<sequence>EDLSGFREADRGAGDAGRRAARNGELGRDRHRRRNRAAGGQSGAAAQGNLRQADALAEGAGRTSPGSPTLQGLCGRADRRVHAASRRPRLCRRPGDCRRAGADRGAAGRADRAREGRRYGQPAAPQLRHGQARRLPQGDPADAAGRPLRAAGGEPGRYARRLPRRGSRGAGTGGGDRPIDRAVPSVARAAGRRGGRRGRLGRRGGDCCGEPGADVRARGLFGDLTRRLRVHPVAHRRPGSGSRGSDADHGGGPCDAWRGGPDHPGTGRRRAASPHGRDRVSQAGGCPGIGQSVRQEPGRNSAPQAGEVPGHRL</sequence>
<dbReference type="GO" id="GO:0003989">
    <property type="term" value="F:acetyl-CoA carboxylase activity"/>
    <property type="evidence" value="ECO:0007669"/>
    <property type="project" value="UniProtKB-EC"/>
</dbReference>
<protein>
    <submittedName>
        <fullName evidence="2">Acetyl-coenzyme A carboxyl transferase alpha chain</fullName>
        <ecNumber evidence="2">6.4.1.2</ecNumber>
    </submittedName>
</protein>
<accession>A0A6J4T9E6</accession>
<feature type="compositionally biased region" description="Basic and acidic residues" evidence="1">
    <location>
        <begin position="1"/>
        <end position="18"/>
    </location>
</feature>
<reference evidence="2" key="1">
    <citation type="submission" date="2020-02" db="EMBL/GenBank/DDBJ databases">
        <authorList>
            <person name="Meier V. D."/>
        </authorList>
    </citation>
    <scope>NUCLEOTIDE SEQUENCE</scope>
    <source>
        <strain evidence="2">AVDCRST_MAG09</strain>
    </source>
</reference>
<evidence type="ECO:0000313" key="2">
    <source>
        <dbReference type="EMBL" id="CAA9516593.1"/>
    </source>
</evidence>